<dbReference type="PROSITE" id="PS00610">
    <property type="entry name" value="NA_NEUROTRAN_SYMP_1"/>
    <property type="match status" value="1"/>
</dbReference>
<dbReference type="PANTHER" id="PTHR11616">
    <property type="entry name" value="SODIUM/CHLORIDE DEPENDENT TRANSPORTER"/>
    <property type="match status" value="1"/>
</dbReference>
<evidence type="ECO:0000256" key="3">
    <source>
        <dbReference type="ARBA" id="ARBA00022448"/>
    </source>
</evidence>
<comment type="similarity">
    <text evidence="2 8">Belongs to the sodium:neurotransmitter symporter (SNF) (TC 2.A.22) family.</text>
</comment>
<dbReference type="InterPro" id="IPR000175">
    <property type="entry name" value="Na/ntran_symport"/>
</dbReference>
<dbReference type="InterPro" id="IPR037272">
    <property type="entry name" value="SNS_sf"/>
</dbReference>
<accession>A0ABQ7S8P2</accession>
<feature type="compositionally biased region" description="Polar residues" evidence="9">
    <location>
        <begin position="53"/>
        <end position="66"/>
    </location>
</feature>
<dbReference type="PRINTS" id="PR00176">
    <property type="entry name" value="NANEUSMPORT"/>
</dbReference>
<feature type="transmembrane region" description="Helical" evidence="10">
    <location>
        <begin position="596"/>
        <end position="619"/>
    </location>
</feature>
<feature type="transmembrane region" description="Helical" evidence="10">
    <location>
        <begin position="97"/>
        <end position="114"/>
    </location>
</feature>
<evidence type="ECO:0000256" key="4">
    <source>
        <dbReference type="ARBA" id="ARBA00022692"/>
    </source>
</evidence>
<dbReference type="PROSITE" id="PS00754">
    <property type="entry name" value="NA_NEUROTRAN_SYMP_2"/>
    <property type="match status" value="1"/>
</dbReference>
<feature type="transmembrane region" description="Helical" evidence="10">
    <location>
        <begin position="481"/>
        <end position="499"/>
    </location>
</feature>
<organism evidence="11 12">
    <name type="scientific">Fragariocoptes setiger</name>
    <dbReference type="NCBI Taxonomy" id="1670756"/>
    <lineage>
        <taxon>Eukaryota</taxon>
        <taxon>Metazoa</taxon>
        <taxon>Ecdysozoa</taxon>
        <taxon>Arthropoda</taxon>
        <taxon>Chelicerata</taxon>
        <taxon>Arachnida</taxon>
        <taxon>Acari</taxon>
        <taxon>Acariformes</taxon>
        <taxon>Trombidiformes</taxon>
        <taxon>Prostigmata</taxon>
        <taxon>Eupodina</taxon>
        <taxon>Eriophyoidea</taxon>
        <taxon>Phytoptidae</taxon>
        <taxon>Fragariocoptes</taxon>
    </lineage>
</organism>
<keyword evidence="3 8" id="KW-0813">Transport</keyword>
<evidence type="ECO:0000256" key="6">
    <source>
        <dbReference type="ARBA" id="ARBA00022989"/>
    </source>
</evidence>
<dbReference type="EMBL" id="JAIFTH010000333">
    <property type="protein sequence ID" value="KAG9509797.1"/>
    <property type="molecule type" value="Genomic_DNA"/>
</dbReference>
<evidence type="ECO:0000256" key="2">
    <source>
        <dbReference type="ARBA" id="ARBA00006459"/>
    </source>
</evidence>
<proteinExistence type="inferred from homology"/>
<name>A0ABQ7S8P2_9ACAR</name>
<keyword evidence="7 10" id="KW-0472">Membrane</keyword>
<feature type="transmembrane region" description="Helical" evidence="10">
    <location>
        <begin position="439"/>
        <end position="460"/>
    </location>
</feature>
<evidence type="ECO:0000313" key="11">
    <source>
        <dbReference type="EMBL" id="KAG9509797.1"/>
    </source>
</evidence>
<feature type="transmembrane region" description="Helical" evidence="10">
    <location>
        <begin position="126"/>
        <end position="146"/>
    </location>
</feature>
<feature type="transmembrane region" description="Helical" evidence="10">
    <location>
        <begin position="172"/>
        <end position="199"/>
    </location>
</feature>
<feature type="non-terminal residue" evidence="11">
    <location>
        <position position="1"/>
    </location>
</feature>
<keyword evidence="4 8" id="KW-0812">Transmembrane</keyword>
<comment type="subcellular location">
    <subcellularLocation>
        <location evidence="1">Membrane</location>
        <topology evidence="1">Multi-pass membrane protein</topology>
    </subcellularLocation>
</comment>
<keyword evidence="6 10" id="KW-1133">Transmembrane helix</keyword>
<feature type="transmembrane region" description="Helical" evidence="10">
    <location>
        <begin position="351"/>
        <end position="368"/>
    </location>
</feature>
<feature type="transmembrane region" description="Helical" evidence="10">
    <location>
        <begin position="556"/>
        <end position="576"/>
    </location>
</feature>
<feature type="transmembrane region" description="Helical" evidence="10">
    <location>
        <begin position="511"/>
        <end position="535"/>
    </location>
</feature>
<dbReference type="PROSITE" id="PS50267">
    <property type="entry name" value="NA_NEUROTRAN_SYMP_3"/>
    <property type="match status" value="1"/>
</dbReference>
<evidence type="ECO:0000256" key="8">
    <source>
        <dbReference type="RuleBase" id="RU003732"/>
    </source>
</evidence>
<feature type="region of interest" description="Disordered" evidence="9">
    <location>
        <begin position="1"/>
        <end position="28"/>
    </location>
</feature>
<keyword evidence="5 8" id="KW-0769">Symport</keyword>
<gene>
    <name evidence="11" type="primary">SerT</name>
    <name evidence="11" type="ORF">GZH46_01674</name>
</gene>
<dbReference type="PANTHER" id="PTHR11616:SF279">
    <property type="entry name" value="SODIUM-DEPENDENT SEROTONIN TRANSPORTER"/>
    <property type="match status" value="1"/>
</dbReference>
<dbReference type="SUPFAM" id="SSF161070">
    <property type="entry name" value="SNF-like"/>
    <property type="match status" value="1"/>
</dbReference>
<feature type="transmembrane region" description="Helical" evidence="10">
    <location>
        <begin position="273"/>
        <end position="292"/>
    </location>
</feature>
<feature type="transmembrane region" description="Helical" evidence="10">
    <location>
        <begin position="380"/>
        <end position="405"/>
    </location>
</feature>
<feature type="region of interest" description="Disordered" evidence="9">
    <location>
        <begin position="71"/>
        <end position="90"/>
    </location>
</feature>
<keyword evidence="12" id="KW-1185">Reference proteome</keyword>
<feature type="region of interest" description="Disordered" evidence="9">
    <location>
        <begin position="44"/>
        <end position="66"/>
    </location>
</feature>
<reference evidence="11 12" key="1">
    <citation type="submission" date="2020-10" db="EMBL/GenBank/DDBJ databases">
        <authorList>
            <person name="Klimov P.B."/>
            <person name="Dyachkov S.M."/>
            <person name="Chetverikov P.E."/>
        </authorList>
    </citation>
    <scope>NUCLEOTIDE SEQUENCE [LARGE SCALE GENOMIC DNA]</scope>
    <source>
        <strain evidence="11">BMOC 18-1129-001#AD2665</strain>
        <tissue evidence="11">Entire mites</tissue>
    </source>
</reference>
<evidence type="ECO:0000256" key="7">
    <source>
        <dbReference type="ARBA" id="ARBA00023136"/>
    </source>
</evidence>
<sequence length="638" mass="71549">LPASAPTQPPQHPPLEQRGIPIANDDTAASQYALQSVHSYKQATTIDKFDQPPAQNNSTTMSTNQLSNTLSSGAQITAPPDPGPDDRDGRENWDKSVEFLLAVVGFAVDLGNIWRFPYICYRNGGGAFLIPYMIMFALGGLPIFYLEMSLGQYFASGCLTVWRRVCPIVKGIGYSMCLINFFTGLYYNTIISWAVYYLVESFTYELPWTSCYNSWNTPNCRTIEQRAVRPGQQLSNVTNLNTTSPAEEFFEREVLKLHLSNGIDDIGSIRWPLAMYLAIVFIFVYFAIWKGVKSTGKAVWITALLPYFVLIPLLIRGIFLEGASVGIKYYLYPDWTKLLVIDVWIDAAKQIFFSLGPGFGTLLALSSYNKFNHNCFRDALIAASVNCFTSFIAGFVIFSVLGYMATIQNKDISSVATDGPGLVFYVYPEAIATMKGSSFWSIIFFIMVITLGIDSTFGGLEAVITGLCDEYPNVLRRHREIFIGCLIFFIYVCSLPTTTHGGNYVISLLDAYGTSLSLLFIVFIETSTVCWVYGVERFSNNLEEMLHYRPGLYWRICWRYISPTILLFLFCAAIWQEKEHFEVLILDGYVYPPWSVALGGLMTLVSLICIPSYAIHYLATSSGSFYQRLKSGMTPVKG</sequence>
<comment type="caution">
    <text evidence="11">The sequence shown here is derived from an EMBL/GenBank/DDBJ whole genome shotgun (WGS) entry which is preliminary data.</text>
</comment>
<evidence type="ECO:0000256" key="5">
    <source>
        <dbReference type="ARBA" id="ARBA00022847"/>
    </source>
</evidence>
<protein>
    <recommendedName>
        <fullName evidence="8">Transporter</fullName>
    </recommendedName>
</protein>
<feature type="transmembrane region" description="Helical" evidence="10">
    <location>
        <begin position="304"/>
        <end position="331"/>
    </location>
</feature>
<evidence type="ECO:0000256" key="10">
    <source>
        <dbReference type="SAM" id="Phobius"/>
    </source>
</evidence>
<evidence type="ECO:0000256" key="1">
    <source>
        <dbReference type="ARBA" id="ARBA00004141"/>
    </source>
</evidence>
<evidence type="ECO:0000256" key="9">
    <source>
        <dbReference type="SAM" id="MobiDB-lite"/>
    </source>
</evidence>
<dbReference type="Pfam" id="PF00209">
    <property type="entry name" value="SNF"/>
    <property type="match status" value="1"/>
</dbReference>
<dbReference type="Proteomes" id="UP000825002">
    <property type="component" value="Unassembled WGS sequence"/>
</dbReference>
<evidence type="ECO:0000313" key="12">
    <source>
        <dbReference type="Proteomes" id="UP000825002"/>
    </source>
</evidence>